<evidence type="ECO:0000313" key="3">
    <source>
        <dbReference type="Proteomes" id="UP001140949"/>
    </source>
</evidence>
<keyword evidence="3" id="KW-1185">Reference proteome</keyword>
<evidence type="ECO:0000313" key="2">
    <source>
        <dbReference type="EMBL" id="KAJ6831572.1"/>
    </source>
</evidence>
<proteinExistence type="predicted"/>
<comment type="caution">
    <text evidence="2">The sequence shown here is derived from an EMBL/GenBank/DDBJ whole genome shotgun (WGS) entry which is preliminary data.</text>
</comment>
<reference evidence="2" key="1">
    <citation type="journal article" date="2023" name="GigaByte">
        <title>Genome assembly of the bearded iris, Iris pallida Lam.</title>
        <authorList>
            <person name="Bruccoleri R.E."/>
            <person name="Oakeley E.J."/>
            <person name="Faust A.M.E."/>
            <person name="Altorfer M."/>
            <person name="Dessus-Babus S."/>
            <person name="Burckhardt D."/>
            <person name="Oertli M."/>
            <person name="Naumann U."/>
            <person name="Petersen F."/>
            <person name="Wong J."/>
        </authorList>
    </citation>
    <scope>NUCLEOTIDE SEQUENCE</scope>
    <source>
        <strain evidence="2">GSM-AAB239-AS_SAM_17_03QT</strain>
    </source>
</reference>
<evidence type="ECO:0000256" key="1">
    <source>
        <dbReference type="SAM" id="Phobius"/>
    </source>
</evidence>
<keyword evidence="1" id="KW-0812">Transmembrane</keyword>
<dbReference type="EMBL" id="JANAVB010016600">
    <property type="protein sequence ID" value="KAJ6831572.1"/>
    <property type="molecule type" value="Genomic_DNA"/>
</dbReference>
<gene>
    <name evidence="2" type="ORF">M6B38_348275</name>
</gene>
<feature type="transmembrane region" description="Helical" evidence="1">
    <location>
        <begin position="40"/>
        <end position="58"/>
    </location>
</feature>
<protein>
    <submittedName>
        <fullName evidence="2">Uncharacterized protein</fullName>
    </submittedName>
</protein>
<dbReference type="Proteomes" id="UP001140949">
    <property type="component" value="Unassembled WGS sequence"/>
</dbReference>
<keyword evidence="1" id="KW-1133">Transmembrane helix</keyword>
<organism evidence="2 3">
    <name type="scientific">Iris pallida</name>
    <name type="common">Sweet iris</name>
    <dbReference type="NCBI Taxonomy" id="29817"/>
    <lineage>
        <taxon>Eukaryota</taxon>
        <taxon>Viridiplantae</taxon>
        <taxon>Streptophyta</taxon>
        <taxon>Embryophyta</taxon>
        <taxon>Tracheophyta</taxon>
        <taxon>Spermatophyta</taxon>
        <taxon>Magnoliopsida</taxon>
        <taxon>Liliopsida</taxon>
        <taxon>Asparagales</taxon>
        <taxon>Iridaceae</taxon>
        <taxon>Iridoideae</taxon>
        <taxon>Irideae</taxon>
        <taxon>Iris</taxon>
    </lineage>
</organism>
<accession>A0AAX6GSQ9</accession>
<keyword evidence="1" id="KW-0472">Membrane</keyword>
<sequence>MRSSSTLASLVRLPDGAERFWRHQIRRVWGRLDGAARGGAWRRSGLYFIFLLFFSWWRRWCPNDFAGMTVAVVGIVVDLTVGTVVVVG</sequence>
<reference evidence="2" key="2">
    <citation type="submission" date="2023-04" db="EMBL/GenBank/DDBJ databases">
        <authorList>
            <person name="Bruccoleri R.E."/>
            <person name="Oakeley E.J."/>
            <person name="Faust A.-M."/>
            <person name="Dessus-Babus S."/>
            <person name="Altorfer M."/>
            <person name="Burckhardt D."/>
            <person name="Oertli M."/>
            <person name="Naumann U."/>
            <person name="Petersen F."/>
            <person name="Wong J."/>
        </authorList>
    </citation>
    <scope>NUCLEOTIDE SEQUENCE</scope>
    <source>
        <strain evidence="2">GSM-AAB239-AS_SAM_17_03QT</strain>
        <tissue evidence="2">Leaf</tissue>
    </source>
</reference>
<name>A0AAX6GSQ9_IRIPA</name>
<feature type="transmembrane region" description="Helical" evidence="1">
    <location>
        <begin position="65"/>
        <end position="87"/>
    </location>
</feature>
<dbReference type="AlphaFoldDB" id="A0AAX6GSQ9"/>